<reference evidence="10 11" key="1">
    <citation type="submission" date="2017-02" db="EMBL/GenBank/DDBJ databases">
        <title>Pseudoalteromonas ulvae TC14 Genome.</title>
        <authorList>
            <person name="Molmeret M."/>
        </authorList>
    </citation>
    <scope>NUCLEOTIDE SEQUENCE [LARGE SCALE GENOMIC DNA]</scope>
    <source>
        <strain evidence="10">TC14</strain>
    </source>
</reference>
<keyword evidence="7" id="KW-0998">Cell outer membrane</keyword>
<keyword evidence="4 9" id="KW-0732">Signal</keyword>
<keyword evidence="11" id="KW-1185">Reference proteome</keyword>
<dbReference type="EMBL" id="MWPV01000005">
    <property type="protein sequence ID" value="OUL56911.1"/>
    <property type="molecule type" value="Genomic_DNA"/>
</dbReference>
<keyword evidence="8" id="KW-0175">Coiled coil</keyword>
<feature type="coiled-coil region" evidence="8">
    <location>
        <begin position="31"/>
        <end position="58"/>
    </location>
</feature>
<dbReference type="InterPro" id="IPR023614">
    <property type="entry name" value="Porin_dom_sf"/>
</dbReference>
<evidence type="ECO:0000256" key="5">
    <source>
        <dbReference type="ARBA" id="ARBA00023065"/>
    </source>
</evidence>
<feature type="signal peptide" evidence="9">
    <location>
        <begin position="1"/>
        <end position="22"/>
    </location>
</feature>
<protein>
    <submittedName>
        <fullName evidence="10">Porin</fullName>
    </submittedName>
</protein>
<evidence type="ECO:0000313" key="11">
    <source>
        <dbReference type="Proteomes" id="UP000194841"/>
    </source>
</evidence>
<dbReference type="PANTHER" id="PTHR34501">
    <property type="entry name" value="PROTEIN YDDL-RELATED"/>
    <property type="match status" value="1"/>
</dbReference>
<dbReference type="Gene3D" id="2.40.160.10">
    <property type="entry name" value="Porin"/>
    <property type="match status" value="1"/>
</dbReference>
<evidence type="ECO:0000256" key="3">
    <source>
        <dbReference type="ARBA" id="ARBA00022692"/>
    </source>
</evidence>
<keyword evidence="5" id="KW-0406">Ion transport</keyword>
<evidence type="ECO:0000256" key="6">
    <source>
        <dbReference type="ARBA" id="ARBA00023114"/>
    </source>
</evidence>
<proteinExistence type="predicted"/>
<dbReference type="Proteomes" id="UP000194841">
    <property type="component" value="Unassembled WGS sequence"/>
</dbReference>
<evidence type="ECO:0000256" key="7">
    <source>
        <dbReference type="ARBA" id="ARBA00023237"/>
    </source>
</evidence>
<dbReference type="OrthoDB" id="784582at2"/>
<organism evidence="10 11">
    <name type="scientific">Pseudoalteromonas ulvae</name>
    <dbReference type="NCBI Taxonomy" id="107327"/>
    <lineage>
        <taxon>Bacteria</taxon>
        <taxon>Pseudomonadati</taxon>
        <taxon>Pseudomonadota</taxon>
        <taxon>Gammaproteobacteria</taxon>
        <taxon>Alteromonadales</taxon>
        <taxon>Pseudoalteromonadaceae</taxon>
        <taxon>Pseudoalteromonas</taxon>
    </lineage>
</organism>
<keyword evidence="6" id="KW-0626">Porin</keyword>
<dbReference type="GO" id="GO:0006811">
    <property type="term" value="P:monoatomic ion transport"/>
    <property type="evidence" value="ECO:0007669"/>
    <property type="project" value="UniProtKB-KW"/>
</dbReference>
<evidence type="ECO:0000256" key="2">
    <source>
        <dbReference type="ARBA" id="ARBA00022452"/>
    </source>
</evidence>
<keyword evidence="2" id="KW-1134">Transmembrane beta strand</keyword>
<dbReference type="SUPFAM" id="SSF56935">
    <property type="entry name" value="Porins"/>
    <property type="match status" value="1"/>
</dbReference>
<dbReference type="GO" id="GO:0015288">
    <property type="term" value="F:porin activity"/>
    <property type="evidence" value="ECO:0007669"/>
    <property type="project" value="UniProtKB-KW"/>
</dbReference>
<keyword evidence="1" id="KW-0813">Transport</keyword>
<dbReference type="GO" id="GO:0046930">
    <property type="term" value="C:pore complex"/>
    <property type="evidence" value="ECO:0007669"/>
    <property type="project" value="UniProtKB-KW"/>
</dbReference>
<dbReference type="AlphaFoldDB" id="A0A244CMQ3"/>
<keyword evidence="2" id="KW-0472">Membrane</keyword>
<dbReference type="InterPro" id="IPR050298">
    <property type="entry name" value="Gram-neg_bact_OMP"/>
</dbReference>
<dbReference type="RefSeq" id="WP_086745284.1">
    <property type="nucleotide sequence ID" value="NZ_MWPV01000005.1"/>
</dbReference>
<evidence type="ECO:0000313" key="10">
    <source>
        <dbReference type="EMBL" id="OUL56911.1"/>
    </source>
</evidence>
<accession>A0A244CMQ3</accession>
<feature type="chain" id="PRO_5012534910" evidence="9">
    <location>
        <begin position="23"/>
        <end position="382"/>
    </location>
</feature>
<sequence>MCKFKYLIVFCVYLNPLCLAFANDTSAQDDIAVLKSQIAALQAAITALEKKVSKQATNLETTTSVTAAAPSVTDEQNDHTVRAYATVRPTFGYIDSQGQSEFDVRDALSHAGIKATKQFNTDWQAILHGEWGIDLANQGNFGKSRQVYVALDSPYGRIGIGKQRPTQYLFIAEYVDIFNHSSSPFAYDPESLFFVDNLITYQITKHNLTWMAVAQFNGQQGDAYSDLFNAGVSYDHNGLHSALTYQQQDVYDNQTELGEDEIFAASLAYEFSSGLYLALSYQDKQYQRLNQNDDRNGHTLDISSAFPIGHHHKIKLGYFDFSSGFEGEHNQDYNGHNITLEWLPTESLRLHLEYLAKDFDAQENFYSWSVGFRYDYSQQWSY</sequence>
<dbReference type="PANTHER" id="PTHR34501:SF9">
    <property type="entry name" value="MAJOR OUTER MEMBRANE PROTEIN P.IA"/>
    <property type="match status" value="1"/>
</dbReference>
<dbReference type="GO" id="GO:0009279">
    <property type="term" value="C:cell outer membrane"/>
    <property type="evidence" value="ECO:0007669"/>
    <property type="project" value="UniProtKB-SubCell"/>
</dbReference>
<gene>
    <name evidence="10" type="ORF">B1199_16225</name>
</gene>
<comment type="caution">
    <text evidence="10">The sequence shown here is derived from an EMBL/GenBank/DDBJ whole genome shotgun (WGS) entry which is preliminary data.</text>
</comment>
<evidence type="ECO:0000256" key="9">
    <source>
        <dbReference type="SAM" id="SignalP"/>
    </source>
</evidence>
<evidence type="ECO:0000256" key="8">
    <source>
        <dbReference type="SAM" id="Coils"/>
    </source>
</evidence>
<evidence type="ECO:0000256" key="4">
    <source>
        <dbReference type="ARBA" id="ARBA00022729"/>
    </source>
</evidence>
<keyword evidence="3" id="KW-0812">Transmembrane</keyword>
<evidence type="ECO:0000256" key="1">
    <source>
        <dbReference type="ARBA" id="ARBA00022448"/>
    </source>
</evidence>
<name>A0A244CMQ3_PSEDV</name>